<accession>A0ABZ2K8B1</accession>
<organism evidence="2 3">
    <name type="scientific">Pendulispora brunnea</name>
    <dbReference type="NCBI Taxonomy" id="2905690"/>
    <lineage>
        <taxon>Bacteria</taxon>
        <taxon>Pseudomonadati</taxon>
        <taxon>Myxococcota</taxon>
        <taxon>Myxococcia</taxon>
        <taxon>Myxococcales</taxon>
        <taxon>Sorangiineae</taxon>
        <taxon>Pendulisporaceae</taxon>
        <taxon>Pendulispora</taxon>
    </lineage>
</organism>
<gene>
    <name evidence="2" type="ORF">LZC95_51940</name>
</gene>
<keyword evidence="1" id="KW-0812">Transmembrane</keyword>
<dbReference type="RefSeq" id="WP_394845531.1">
    <property type="nucleotide sequence ID" value="NZ_CP089982.1"/>
</dbReference>
<sequence>MNNPYQPPGASSVESATEYVVPIDDAAARVSFTLAPGWWSYPVLLVDGQPPRKLGRSGFELPMRDGSKAQLRIVPSLTRRIPRVSVNGRKYGEGGQWDGWGYAILILMPMGCLMPQGIVGGVLGAFALTINRQIAYNPGRWWLKALAMLMLDVAVVAAFIGTRRLLQT</sequence>
<evidence type="ECO:0000256" key="1">
    <source>
        <dbReference type="SAM" id="Phobius"/>
    </source>
</evidence>
<dbReference type="EMBL" id="CP089982">
    <property type="protein sequence ID" value="WXA94923.1"/>
    <property type="molecule type" value="Genomic_DNA"/>
</dbReference>
<feature type="transmembrane region" description="Helical" evidence="1">
    <location>
        <begin position="100"/>
        <end position="129"/>
    </location>
</feature>
<dbReference type="Proteomes" id="UP001379533">
    <property type="component" value="Chromosome"/>
</dbReference>
<proteinExistence type="predicted"/>
<evidence type="ECO:0000313" key="3">
    <source>
        <dbReference type="Proteomes" id="UP001379533"/>
    </source>
</evidence>
<keyword evidence="1" id="KW-1133">Transmembrane helix</keyword>
<evidence type="ECO:0000313" key="2">
    <source>
        <dbReference type="EMBL" id="WXA94923.1"/>
    </source>
</evidence>
<name>A0ABZ2K8B1_9BACT</name>
<keyword evidence="1" id="KW-0472">Membrane</keyword>
<keyword evidence="3" id="KW-1185">Reference proteome</keyword>
<reference evidence="2 3" key="1">
    <citation type="submission" date="2021-12" db="EMBL/GenBank/DDBJ databases">
        <title>Discovery of the Pendulisporaceae a myxobacterial family with distinct sporulation behavior and unique specialized metabolism.</title>
        <authorList>
            <person name="Garcia R."/>
            <person name="Popoff A."/>
            <person name="Bader C.D."/>
            <person name="Loehr J."/>
            <person name="Walesch S."/>
            <person name="Walt C."/>
            <person name="Boldt J."/>
            <person name="Bunk B."/>
            <person name="Haeckl F.J.F.P.J."/>
            <person name="Gunesch A.P."/>
            <person name="Birkelbach J."/>
            <person name="Nuebel U."/>
            <person name="Pietschmann T."/>
            <person name="Bach T."/>
            <person name="Mueller R."/>
        </authorList>
    </citation>
    <scope>NUCLEOTIDE SEQUENCE [LARGE SCALE GENOMIC DNA]</scope>
    <source>
        <strain evidence="2 3">MSr12523</strain>
    </source>
</reference>
<feature type="transmembrane region" description="Helical" evidence="1">
    <location>
        <begin position="141"/>
        <end position="160"/>
    </location>
</feature>
<protein>
    <submittedName>
        <fullName evidence="2">Uncharacterized protein</fullName>
    </submittedName>
</protein>